<dbReference type="Proteomes" id="UP001316087">
    <property type="component" value="Unassembled WGS sequence"/>
</dbReference>
<keyword evidence="6" id="KW-0175">Coiled coil</keyword>
<evidence type="ECO:0000256" key="3">
    <source>
        <dbReference type="ARBA" id="ARBA00022801"/>
    </source>
</evidence>
<dbReference type="SUPFAM" id="SSF52540">
    <property type="entry name" value="P-loop containing nucleoside triphosphate hydrolases"/>
    <property type="match status" value="1"/>
</dbReference>
<dbReference type="Pfam" id="PF08239">
    <property type="entry name" value="SH3_3"/>
    <property type="match status" value="1"/>
</dbReference>
<dbReference type="InterPro" id="IPR027417">
    <property type="entry name" value="P-loop_NTPase"/>
</dbReference>
<evidence type="ECO:0000256" key="6">
    <source>
        <dbReference type="SAM" id="Coils"/>
    </source>
</evidence>
<reference evidence="9 10" key="1">
    <citation type="submission" date="2022-03" db="EMBL/GenBank/DDBJ databases">
        <authorList>
            <person name="Jo J.-H."/>
            <person name="Im W.-T."/>
        </authorList>
    </citation>
    <scope>NUCLEOTIDE SEQUENCE [LARGE SCALE GENOMIC DNA]</scope>
    <source>
        <strain evidence="9 10">MA9</strain>
    </source>
</reference>
<keyword evidence="10" id="KW-1185">Reference proteome</keyword>
<name>A0ABS9UAW1_9BACL</name>
<dbReference type="Gene3D" id="3.40.50.300">
    <property type="entry name" value="P-loop containing nucleotide triphosphate hydrolases"/>
    <property type="match status" value="1"/>
</dbReference>
<evidence type="ECO:0000256" key="1">
    <source>
        <dbReference type="ARBA" id="ARBA00004370"/>
    </source>
</evidence>
<dbReference type="InterPro" id="IPR045063">
    <property type="entry name" value="Dynamin_N"/>
</dbReference>
<evidence type="ECO:0000256" key="2">
    <source>
        <dbReference type="ARBA" id="ARBA00022741"/>
    </source>
</evidence>
<dbReference type="RefSeq" id="WP_241368508.1">
    <property type="nucleotide sequence ID" value="NZ_JAKZFC010000001.1"/>
</dbReference>
<keyword evidence="2" id="KW-0547">Nucleotide-binding</keyword>
<feature type="domain" description="Dynamin N-terminal" evidence="7">
    <location>
        <begin position="41"/>
        <end position="186"/>
    </location>
</feature>
<dbReference type="PANTHER" id="PTHR10465:SF0">
    <property type="entry name" value="SARCALUMENIN"/>
    <property type="match status" value="1"/>
</dbReference>
<evidence type="ECO:0000259" key="7">
    <source>
        <dbReference type="Pfam" id="PF00350"/>
    </source>
</evidence>
<protein>
    <submittedName>
        <fullName evidence="9">Dynamin family protein</fullName>
    </submittedName>
</protein>
<proteinExistence type="predicted"/>
<dbReference type="InterPro" id="IPR003646">
    <property type="entry name" value="SH3-like_bac-type"/>
</dbReference>
<evidence type="ECO:0000256" key="4">
    <source>
        <dbReference type="ARBA" id="ARBA00023134"/>
    </source>
</evidence>
<keyword evidence="4" id="KW-0342">GTP-binding</keyword>
<keyword evidence="5" id="KW-0472">Membrane</keyword>
<evidence type="ECO:0000256" key="5">
    <source>
        <dbReference type="ARBA" id="ARBA00023136"/>
    </source>
</evidence>
<dbReference type="InterPro" id="IPR027094">
    <property type="entry name" value="Mitofusin_fam"/>
</dbReference>
<organism evidence="9 10">
    <name type="scientific">Solibacillus palustris</name>
    <dbReference type="NCBI Taxonomy" id="2908203"/>
    <lineage>
        <taxon>Bacteria</taxon>
        <taxon>Bacillati</taxon>
        <taxon>Bacillota</taxon>
        <taxon>Bacilli</taxon>
        <taxon>Bacillales</taxon>
        <taxon>Caryophanaceae</taxon>
        <taxon>Solibacillus</taxon>
    </lineage>
</organism>
<sequence>MNVLNKLIETKIILDKIPDLQQFKKSLEQFIRYYEDPVRLLIMGEFSVGKSSIINELLQRNVLPSSLLPTTAITTYIRYDENERMEVHYYSGKVETKPLTDLAKWSSEREKETVAQRQEVEDIHIYVNHPLLKKVVLIDSPGLNSANGHHTAQTENTFNNADDILSIFGYGKVGSSTEVTQLKQLNEMGFIPLGVINMMDEAGDEVDIFDYYQYELAKLKPHIRNMIGVSALDAKIAREESDDELFEISEFPVLLKEIDTIANNVSAKEKKFAMRFQDYCNEVMGALQQYVKTANYTHAVDHMNDLHQLIEQQTVDNLKRTQDELQVIEKEVKDIHSVMEAPKNFVQWIFHKNTSIIQGELPHADYIEYVNTYKELVNSKRKLKQEVQQYNDSTYEQFRSSFHIRRRLKIPRYKFSIQRDKATSIKNRRNFLLADLKEHNKKLKAIQKEMAQHTPYFQTVYSDQLDRLHQSKEKLKAVTDAQIEKNNESLAKANGTMQTMKPLEELLNNLNYFAQMLGFSLQPSSIELTHLALGAKMVRSTNEHNTMLQNAVQLNNIQTIWNAEIQYPEPYNLSIEKVKAFFLYSPKIPTGLVASSIIGFGLYKGAGNLHYLTDLLPEDTEEIVNYESSYSESGGDPSYLLHDPVLVREDQIIGLLEVNEDMYVQRDIEGEYTNGYLLEYGSLWEVYEILGSLYRIQDDFWVDLSNYSDYVFSPNYYVQDFAYDAQEIMRMTANSSSATLYDAPKGNKLYMRLEEGVSYSVEAISENHWMKLESNVWVKLDESMTIYQEAMHNALEPGMASPIRSGTANRELFPIFAGPDRSEPVIGLYEGASGSEVTIYEAYDGDWVNIGRDAWVEAKKYLTIDWAFHDTYSSEEAIGEVKVSTPVLNVRSEPYKESTLLGILREDEVLEVYDFDSNTGWYRIGTDAWVSNDEELVEFTSYETPFETDIFSVIGYVNLTESTNIYNMPSHDAEIIGYTPANVNYTFNTPVESGWVMIFPGEWIYYDESTMDYQLY</sequence>
<evidence type="ECO:0000259" key="8">
    <source>
        <dbReference type="Pfam" id="PF08239"/>
    </source>
</evidence>
<feature type="coiled-coil region" evidence="6">
    <location>
        <begin position="311"/>
        <end position="338"/>
    </location>
</feature>
<gene>
    <name evidence="9" type="ORF">LZ480_06195</name>
</gene>
<evidence type="ECO:0000313" key="10">
    <source>
        <dbReference type="Proteomes" id="UP001316087"/>
    </source>
</evidence>
<comment type="caution">
    <text evidence="9">The sequence shown here is derived from an EMBL/GenBank/DDBJ whole genome shotgun (WGS) entry which is preliminary data.</text>
</comment>
<comment type="subcellular location">
    <subcellularLocation>
        <location evidence="1">Membrane</location>
    </subcellularLocation>
</comment>
<dbReference type="EMBL" id="JAKZFC010000001">
    <property type="protein sequence ID" value="MCH7321481.1"/>
    <property type="molecule type" value="Genomic_DNA"/>
</dbReference>
<evidence type="ECO:0000313" key="9">
    <source>
        <dbReference type="EMBL" id="MCH7321481.1"/>
    </source>
</evidence>
<keyword evidence="3" id="KW-0378">Hydrolase</keyword>
<feature type="domain" description="SH3b" evidence="8">
    <location>
        <begin position="887"/>
        <end position="933"/>
    </location>
</feature>
<dbReference type="PANTHER" id="PTHR10465">
    <property type="entry name" value="TRANSMEMBRANE GTPASE FZO1"/>
    <property type="match status" value="1"/>
</dbReference>
<dbReference type="Gene3D" id="2.30.30.40">
    <property type="entry name" value="SH3 Domains"/>
    <property type="match status" value="1"/>
</dbReference>
<dbReference type="Pfam" id="PF00350">
    <property type="entry name" value="Dynamin_N"/>
    <property type="match status" value="1"/>
</dbReference>
<accession>A0ABS9UAW1</accession>